<accession>A0A7L9WPH8</accession>
<gene>
    <name evidence="2" type="ORF">F3W81_11230</name>
</gene>
<keyword evidence="3" id="KW-1185">Reference proteome</keyword>
<evidence type="ECO:0000259" key="1">
    <source>
        <dbReference type="Pfam" id="PF20552"/>
    </source>
</evidence>
<dbReference type="AlphaFoldDB" id="A0A7L9WPH8"/>
<name>A0A7L9WPH8_9RHOB</name>
<dbReference type="KEGG" id="pshq:F3W81_11230"/>
<dbReference type="Proteomes" id="UP000594118">
    <property type="component" value="Chromosome"/>
</dbReference>
<dbReference type="RefSeq" id="WP_193079254.1">
    <property type="nucleotide sequence ID" value="NZ_CP045201.1"/>
</dbReference>
<evidence type="ECO:0000313" key="2">
    <source>
        <dbReference type="EMBL" id="QOL81336.1"/>
    </source>
</evidence>
<evidence type="ECO:0000313" key="3">
    <source>
        <dbReference type="Proteomes" id="UP000594118"/>
    </source>
</evidence>
<sequence>MQNPALGTQSKGRALNEAEKTFAAALERIYETGCHDFEQVVAQLNTRGDARPSGEAGAWTLEVFEAELRAINASHDAAHAEHGIGA</sequence>
<reference evidence="2 3" key="1">
    <citation type="submission" date="2019-10" db="EMBL/GenBank/DDBJ databases">
        <title>Pseudopuniceibacterium sp. HQ09 islated from Antarctica.</title>
        <authorList>
            <person name="Liao L."/>
            <person name="Su S."/>
            <person name="Chen B."/>
            <person name="Yu Y."/>
        </authorList>
    </citation>
    <scope>NUCLEOTIDE SEQUENCE [LARGE SCALE GENOMIC DNA]</scope>
    <source>
        <strain evidence="2 3">HQ09</strain>
    </source>
</reference>
<proteinExistence type="predicted"/>
<protein>
    <recommendedName>
        <fullName evidence="1">Recombinase-like domain-containing protein</fullName>
    </recommendedName>
</protein>
<dbReference type="Pfam" id="PF20552">
    <property type="entry name" value="HTH_62"/>
    <property type="match status" value="1"/>
</dbReference>
<dbReference type="EMBL" id="CP045201">
    <property type="protein sequence ID" value="QOL81336.1"/>
    <property type="molecule type" value="Genomic_DNA"/>
</dbReference>
<dbReference type="InterPro" id="IPR046789">
    <property type="entry name" value="HTH_62"/>
</dbReference>
<organism evidence="2 3">
    <name type="scientific">Pseudooceanicola spongiae</name>
    <dbReference type="NCBI Taxonomy" id="2613965"/>
    <lineage>
        <taxon>Bacteria</taxon>
        <taxon>Pseudomonadati</taxon>
        <taxon>Pseudomonadota</taxon>
        <taxon>Alphaproteobacteria</taxon>
        <taxon>Rhodobacterales</taxon>
        <taxon>Paracoccaceae</taxon>
        <taxon>Pseudooceanicola</taxon>
    </lineage>
</organism>
<feature type="domain" description="Recombinase-like" evidence="1">
    <location>
        <begin position="9"/>
        <end position="70"/>
    </location>
</feature>